<protein>
    <recommendedName>
        <fullName evidence="3">DUF4340 domain-containing protein</fullName>
    </recommendedName>
</protein>
<evidence type="ECO:0000313" key="2">
    <source>
        <dbReference type="Proteomes" id="UP000035760"/>
    </source>
</evidence>
<sequence length="179" mass="19777">MSALAWRQWLNIGLLGLAGGLLLMVLLDSGPQLPPEVSALLNLTPTQINRIVAVRLNQEPLVFERRADGWWMIARMAGLANPVLLDPILRLPGARCPLSYSADGIDLAALQLDPPQLRLWLEDREIRFGTTAPTDGQRYLQIGRVVYLCPDAIYPLLTSAAESFIAPSIETLLKTGRQR</sequence>
<evidence type="ECO:0000313" key="1">
    <source>
        <dbReference type="EMBL" id="CDI01219.1"/>
    </source>
</evidence>
<accession>W6M3Y3</accession>
<dbReference type="EMBL" id="CBTJ020000020">
    <property type="protein sequence ID" value="CDI01219.1"/>
    <property type="molecule type" value="Genomic_DNA"/>
</dbReference>
<dbReference type="AlphaFoldDB" id="W6M3Y3"/>
<name>W6M3Y3_9GAMM</name>
<dbReference type="STRING" id="1400863.BN873_150007"/>
<dbReference type="RefSeq" id="WP_048670340.1">
    <property type="nucleotide sequence ID" value="NZ_CBTJ020000020.1"/>
</dbReference>
<reference evidence="1" key="2">
    <citation type="submission" date="2014-03" db="EMBL/GenBank/DDBJ databases">
        <title>Candidatus Competibacter-lineage genomes retrieved from metagenomes reveal functional metabolic diversity.</title>
        <authorList>
            <person name="McIlroy S.J."/>
            <person name="Albertsen M."/>
            <person name="Andresen E.K."/>
            <person name="Saunders A.M."/>
            <person name="Kristiansen R."/>
            <person name="Stokholm-Bjerregaard M."/>
            <person name="Nielsen K.L."/>
            <person name="Nielsen P.H."/>
        </authorList>
    </citation>
    <scope>NUCLEOTIDE SEQUENCE</scope>
    <source>
        <strain evidence="1">Run_A_D11</strain>
    </source>
</reference>
<reference evidence="1" key="1">
    <citation type="submission" date="2013-07" db="EMBL/GenBank/DDBJ databases">
        <authorList>
            <person name="McIlroy S."/>
        </authorList>
    </citation>
    <scope>NUCLEOTIDE SEQUENCE [LARGE SCALE GENOMIC DNA]</scope>
    <source>
        <strain evidence="1">Run_A_D11</strain>
    </source>
</reference>
<dbReference type="Proteomes" id="UP000035760">
    <property type="component" value="Unassembled WGS sequence"/>
</dbReference>
<comment type="caution">
    <text evidence="1">The sequence shown here is derived from an EMBL/GenBank/DDBJ whole genome shotgun (WGS) entry which is preliminary data.</text>
</comment>
<evidence type="ECO:0008006" key="3">
    <source>
        <dbReference type="Google" id="ProtNLM"/>
    </source>
</evidence>
<dbReference type="OrthoDB" id="7062720at2"/>
<proteinExistence type="predicted"/>
<gene>
    <name evidence="1" type="ORF">BN873_150007</name>
</gene>
<organism evidence="1 2">
    <name type="scientific">Candidatus Competibacter denitrificans Run_A_D11</name>
    <dbReference type="NCBI Taxonomy" id="1400863"/>
    <lineage>
        <taxon>Bacteria</taxon>
        <taxon>Pseudomonadati</taxon>
        <taxon>Pseudomonadota</taxon>
        <taxon>Gammaproteobacteria</taxon>
        <taxon>Candidatus Competibacteraceae</taxon>
        <taxon>Candidatus Competibacter</taxon>
    </lineage>
</organism>
<keyword evidence="2" id="KW-1185">Reference proteome</keyword>